<comment type="similarity">
    <text evidence="1">Belongs to the LysR transcriptional regulatory family.</text>
</comment>
<dbReference type="PANTHER" id="PTHR30126">
    <property type="entry name" value="HTH-TYPE TRANSCRIPTIONAL REGULATOR"/>
    <property type="match status" value="1"/>
</dbReference>
<feature type="domain" description="HTH lysR-type" evidence="5">
    <location>
        <begin position="1"/>
        <end position="58"/>
    </location>
</feature>
<dbReference type="CDD" id="cd05466">
    <property type="entry name" value="PBP2_LTTR_substrate"/>
    <property type="match status" value="1"/>
</dbReference>
<dbReference type="OrthoDB" id="108771at2"/>
<proteinExistence type="inferred from homology"/>
<dbReference type="Gene3D" id="3.40.190.290">
    <property type="match status" value="1"/>
</dbReference>
<evidence type="ECO:0000256" key="3">
    <source>
        <dbReference type="ARBA" id="ARBA00023125"/>
    </source>
</evidence>
<evidence type="ECO:0000313" key="6">
    <source>
        <dbReference type="EMBL" id="OUQ35763.1"/>
    </source>
</evidence>
<dbReference type="SUPFAM" id="SSF46785">
    <property type="entry name" value="Winged helix' DNA-binding domain"/>
    <property type="match status" value="1"/>
</dbReference>
<comment type="caution">
    <text evidence="6">The sequence shown here is derived from an EMBL/GenBank/DDBJ whole genome shotgun (WGS) entry which is preliminary data.</text>
</comment>
<dbReference type="SUPFAM" id="SSF53850">
    <property type="entry name" value="Periplasmic binding protein-like II"/>
    <property type="match status" value="1"/>
</dbReference>
<protein>
    <submittedName>
        <fullName evidence="6">LysR family transcriptional regulator</fullName>
    </submittedName>
</protein>
<evidence type="ECO:0000256" key="2">
    <source>
        <dbReference type="ARBA" id="ARBA00023015"/>
    </source>
</evidence>
<dbReference type="GO" id="GO:0003677">
    <property type="term" value="F:DNA binding"/>
    <property type="evidence" value="ECO:0007669"/>
    <property type="project" value="UniProtKB-KW"/>
</dbReference>
<accession>A0A1Y4T488</accession>
<evidence type="ECO:0000259" key="5">
    <source>
        <dbReference type="PROSITE" id="PS50931"/>
    </source>
</evidence>
<evidence type="ECO:0000256" key="1">
    <source>
        <dbReference type="ARBA" id="ARBA00009437"/>
    </source>
</evidence>
<dbReference type="PRINTS" id="PR00039">
    <property type="entry name" value="HTHLYSR"/>
</dbReference>
<dbReference type="AlphaFoldDB" id="A0A1Y4T488"/>
<dbReference type="Gene3D" id="1.10.10.10">
    <property type="entry name" value="Winged helix-like DNA-binding domain superfamily/Winged helix DNA-binding domain"/>
    <property type="match status" value="1"/>
</dbReference>
<keyword evidence="7" id="KW-1185">Reference proteome</keyword>
<dbReference type="InterPro" id="IPR000847">
    <property type="entry name" value="LysR_HTH_N"/>
</dbReference>
<dbReference type="Pfam" id="PF00126">
    <property type="entry name" value="HTH_1"/>
    <property type="match status" value="1"/>
</dbReference>
<dbReference type="InterPro" id="IPR005119">
    <property type="entry name" value="LysR_subst-bd"/>
</dbReference>
<sequence>MLLKQMKYFITIAECGSFTEAAIQCYISQSAISQQIRALEADLQVQLLIRQKRHIELTEAGKYFYRHAKAILKEVEHITEETKRLGEDHELALRIGYPKNFSLHELQQAITQFYDLYSEVKISIVSGTHEELYELLLQGKIDLKISEQRRTYNQDYYNDELKYSESYVEIASVHPMAKKPILTTEDLKSMSCILVVSKGYEQSEKNFYEKDLGLSHQFLYVDSLEQARLMVVGNRGYLPIDVIGHMDIPVKGIKRIPLYKNGKPVQRNYFVCWNKRNTNYYIEEFAEILKNIFN</sequence>
<dbReference type="Pfam" id="PF03466">
    <property type="entry name" value="LysR_substrate"/>
    <property type="match status" value="1"/>
</dbReference>
<evidence type="ECO:0000313" key="7">
    <source>
        <dbReference type="Proteomes" id="UP000195305"/>
    </source>
</evidence>
<evidence type="ECO:0000256" key="4">
    <source>
        <dbReference type="ARBA" id="ARBA00023163"/>
    </source>
</evidence>
<gene>
    <name evidence="6" type="ORF">B5E75_02995</name>
</gene>
<reference evidence="6 7" key="1">
    <citation type="journal article" date="2018" name="BMC Genomics">
        <title>Whole genome sequencing and function prediction of 133 gut anaerobes isolated from chicken caecum in pure cultures.</title>
        <authorList>
            <person name="Medvecky M."/>
            <person name="Cejkova D."/>
            <person name="Polansky O."/>
            <person name="Karasova D."/>
            <person name="Kubasova T."/>
            <person name="Cizek A."/>
            <person name="Rychlik I."/>
        </authorList>
    </citation>
    <scope>NUCLEOTIDE SEQUENCE [LARGE SCALE GENOMIC DNA]</scope>
    <source>
        <strain evidence="6 7">An13</strain>
    </source>
</reference>
<dbReference type="GO" id="GO:0003700">
    <property type="term" value="F:DNA-binding transcription factor activity"/>
    <property type="evidence" value="ECO:0007669"/>
    <property type="project" value="InterPro"/>
</dbReference>
<dbReference type="InterPro" id="IPR036390">
    <property type="entry name" value="WH_DNA-bd_sf"/>
</dbReference>
<dbReference type="FunFam" id="1.10.10.10:FF:000001">
    <property type="entry name" value="LysR family transcriptional regulator"/>
    <property type="match status" value="1"/>
</dbReference>
<organism evidence="6 7">
    <name type="scientific">Massilimicrobiota timonensis</name>
    <dbReference type="NCBI Taxonomy" id="1776392"/>
    <lineage>
        <taxon>Bacteria</taxon>
        <taxon>Bacillati</taxon>
        <taxon>Bacillota</taxon>
        <taxon>Erysipelotrichia</taxon>
        <taxon>Erysipelotrichales</taxon>
        <taxon>Erysipelotrichaceae</taxon>
        <taxon>Massilimicrobiota</taxon>
    </lineage>
</organism>
<dbReference type="PROSITE" id="PS50931">
    <property type="entry name" value="HTH_LYSR"/>
    <property type="match status" value="1"/>
</dbReference>
<dbReference type="InterPro" id="IPR036388">
    <property type="entry name" value="WH-like_DNA-bd_sf"/>
</dbReference>
<dbReference type="Proteomes" id="UP000195305">
    <property type="component" value="Unassembled WGS sequence"/>
</dbReference>
<dbReference type="RefSeq" id="WP_087357311.1">
    <property type="nucleotide sequence ID" value="NZ_NFLJ01000006.1"/>
</dbReference>
<name>A0A1Y4T488_9FIRM</name>
<dbReference type="EMBL" id="NFLJ01000006">
    <property type="protein sequence ID" value="OUQ35763.1"/>
    <property type="molecule type" value="Genomic_DNA"/>
</dbReference>
<keyword evidence="3" id="KW-0238">DNA-binding</keyword>
<keyword evidence="2" id="KW-0805">Transcription regulation</keyword>
<keyword evidence="4" id="KW-0804">Transcription</keyword>